<evidence type="ECO:0000256" key="1">
    <source>
        <dbReference type="SAM" id="Phobius"/>
    </source>
</evidence>
<evidence type="ECO:0008006" key="4">
    <source>
        <dbReference type="Google" id="ProtNLM"/>
    </source>
</evidence>
<keyword evidence="3" id="KW-1185">Reference proteome</keyword>
<reference evidence="2" key="1">
    <citation type="journal article" date="2019" name="Microbiol. Resour. Announc.">
        <title>Complete Genome Sequence of Rubrobacter xylanophilus Strain AA3-22, Isolated from Arima Onsen in Japan.</title>
        <authorList>
            <person name="Tomariguchi N."/>
            <person name="Miyazaki K."/>
        </authorList>
    </citation>
    <scope>NUCLEOTIDE SEQUENCE [LARGE SCALE GENOMIC DNA]</scope>
    <source>
        <strain evidence="2">AA3-22</strain>
    </source>
</reference>
<organism evidence="2 3">
    <name type="scientific">Rubrobacter xylanophilus</name>
    <dbReference type="NCBI Taxonomy" id="49319"/>
    <lineage>
        <taxon>Bacteria</taxon>
        <taxon>Bacillati</taxon>
        <taxon>Actinomycetota</taxon>
        <taxon>Rubrobacteria</taxon>
        <taxon>Rubrobacterales</taxon>
        <taxon>Rubrobacteraceae</taxon>
        <taxon>Rubrobacter</taxon>
    </lineage>
</organism>
<keyword evidence="1" id="KW-0812">Transmembrane</keyword>
<protein>
    <recommendedName>
        <fullName evidence="4">DUF4199 domain-containing protein</fullName>
    </recommendedName>
</protein>
<evidence type="ECO:0000313" key="2">
    <source>
        <dbReference type="EMBL" id="BBL78716.1"/>
    </source>
</evidence>
<accession>A0A510HFK6</accession>
<sequence length="215" mass="22367">MYALAGMERTPQERKQGPLGVGLFYGTLGVLIAVVEGFALFLLDPRTTSAWLLAALTDFLPLLALASYILLAALAALRVRPVRLEPGVPYRSQLMRDAALAAGIVGLMVGLAALVLTGLQATLFADEIRAFAGEAAPRIAAYIEETRRELSDPPPPVSAAQVERLLQPPTPGDLGRALGNAALGAIFLGALGALVGALRGRFGAGGPEGKEEPGF</sequence>
<dbReference type="AlphaFoldDB" id="A0A510HFK6"/>
<name>A0A510HFK6_9ACTN</name>
<keyword evidence="1" id="KW-1133">Transmembrane helix</keyword>
<proteinExistence type="predicted"/>
<feature type="transmembrane region" description="Helical" evidence="1">
    <location>
        <begin position="21"/>
        <end position="43"/>
    </location>
</feature>
<dbReference type="Proteomes" id="UP000318065">
    <property type="component" value="Chromosome"/>
</dbReference>
<feature type="transmembrane region" description="Helical" evidence="1">
    <location>
        <begin position="98"/>
        <end position="119"/>
    </location>
</feature>
<evidence type="ECO:0000313" key="3">
    <source>
        <dbReference type="Proteomes" id="UP000318065"/>
    </source>
</evidence>
<feature type="transmembrane region" description="Helical" evidence="1">
    <location>
        <begin position="49"/>
        <end position="77"/>
    </location>
</feature>
<gene>
    <name evidence="2" type="ORF">RxyAA322_05700</name>
</gene>
<keyword evidence="1" id="KW-0472">Membrane</keyword>
<dbReference type="EMBL" id="AP019791">
    <property type="protein sequence ID" value="BBL78716.1"/>
    <property type="molecule type" value="Genomic_DNA"/>
</dbReference>
<feature type="transmembrane region" description="Helical" evidence="1">
    <location>
        <begin position="177"/>
        <end position="198"/>
    </location>
</feature>